<organism evidence="3 4">
    <name type="scientific">Cryptococcus bacillisporus CA1873</name>
    <dbReference type="NCBI Taxonomy" id="1296111"/>
    <lineage>
        <taxon>Eukaryota</taxon>
        <taxon>Fungi</taxon>
        <taxon>Dikarya</taxon>
        <taxon>Basidiomycota</taxon>
        <taxon>Agaricomycotina</taxon>
        <taxon>Tremellomycetes</taxon>
        <taxon>Tremellales</taxon>
        <taxon>Cryptococcaceae</taxon>
        <taxon>Cryptococcus</taxon>
        <taxon>Cryptococcus gattii species complex</taxon>
    </lineage>
</organism>
<evidence type="ECO:0000313" key="4">
    <source>
        <dbReference type="Proteomes" id="UP000053800"/>
    </source>
</evidence>
<evidence type="ECO:0000313" key="3">
    <source>
        <dbReference type="EMBL" id="KIR68897.1"/>
    </source>
</evidence>
<proteinExistence type="predicted"/>
<evidence type="ECO:0000256" key="1">
    <source>
        <dbReference type="SAM" id="MobiDB-lite"/>
    </source>
</evidence>
<feature type="region of interest" description="Disordered" evidence="1">
    <location>
        <begin position="1"/>
        <end position="119"/>
    </location>
</feature>
<feature type="compositionally biased region" description="Low complexity" evidence="1">
    <location>
        <begin position="17"/>
        <end position="69"/>
    </location>
</feature>
<accession>A0ABR5BIA2</accession>
<name>A0ABR5BIA2_CRYGA</name>
<dbReference type="PANTHER" id="PTHR39477:SF1">
    <property type="entry name" value="BETA-FLANKING PROTEIN"/>
    <property type="match status" value="1"/>
</dbReference>
<keyword evidence="4" id="KW-1185">Reference proteome</keyword>
<gene>
    <name evidence="3" type="ORF">I314_01327</name>
</gene>
<feature type="compositionally biased region" description="Low complexity" evidence="1">
    <location>
        <begin position="78"/>
        <end position="90"/>
    </location>
</feature>
<evidence type="ECO:0000259" key="2">
    <source>
        <dbReference type="Pfam" id="PF24845"/>
    </source>
</evidence>
<dbReference type="EMBL" id="KN848890">
    <property type="protein sequence ID" value="KIR68897.1"/>
    <property type="molecule type" value="Genomic_DNA"/>
</dbReference>
<feature type="domain" description="DUF7721" evidence="2">
    <location>
        <begin position="123"/>
        <end position="203"/>
    </location>
</feature>
<dbReference type="Pfam" id="PF24845">
    <property type="entry name" value="DUF7721"/>
    <property type="match status" value="1"/>
</dbReference>
<protein>
    <submittedName>
        <fullName evidence="3">Beta-flanking protein</fullName>
    </submittedName>
</protein>
<sequence length="316" mass="32984">MDFFKKMAAEQLENALNGGQNSQQQGNNNYSSGNSTQGSFNDNSQQQYGGNQNQSYGQQYDGNQNQGYGQQPGGYGQQSGFYGQQENYGGQNQGYGQTGGTEYNRPHGQGGASSGNSGLPNIDCNTAVNAANEHNSNGNENSSLFNSALSFIGNMNKNDTDIDEEKVQKDHQQAYGQGNTSGMTSSSLGAAAALQALKSFTSGAADTSGNKQGGGDMQSKIMGMAMSEAAKLFDSSGGNVQGNKQDAVTSAGQVIMKMMLKSQVSGMIGGSNSGGLSGGLSGLASMLSYPMKVVEGNGSHKETEKDMKIMAKIRWS</sequence>
<dbReference type="Proteomes" id="UP000053800">
    <property type="component" value="Unassembled WGS sequence"/>
</dbReference>
<reference evidence="3 4" key="1">
    <citation type="submission" date="2015-01" db="EMBL/GenBank/DDBJ databases">
        <title>The Genome Sequence of Cryptococcus gattii CA1873.</title>
        <authorList>
            <consortium name="The Broad Institute Genomics Platform"/>
            <person name="Cuomo C."/>
            <person name="Litvintseva A."/>
            <person name="Chen Y."/>
            <person name="Heitman J."/>
            <person name="Sun S."/>
            <person name="Springer D."/>
            <person name="Dromer F."/>
            <person name="Young S."/>
            <person name="Zeng Q."/>
            <person name="Gargeya S."/>
            <person name="Abouelleil A."/>
            <person name="Alvarado L."/>
            <person name="Chapman S.B."/>
            <person name="Gainer-Dewar J."/>
            <person name="Goldberg J."/>
            <person name="Griggs A."/>
            <person name="Gujja S."/>
            <person name="Hansen M."/>
            <person name="Howarth C."/>
            <person name="Imamovic A."/>
            <person name="Larimer J."/>
            <person name="Murphy C."/>
            <person name="Naylor J."/>
            <person name="Pearson M."/>
            <person name="Priest M."/>
            <person name="Roberts A."/>
            <person name="Saif S."/>
            <person name="Shea T."/>
            <person name="Sykes S."/>
            <person name="Wortman J."/>
            <person name="Nusbaum C."/>
            <person name="Birren B."/>
        </authorList>
    </citation>
    <scope>NUCLEOTIDE SEQUENCE [LARGE SCALE GENOMIC DNA]</scope>
    <source>
        <strain evidence="3 4">CA1873</strain>
    </source>
</reference>
<dbReference type="InterPro" id="IPR056138">
    <property type="entry name" value="DUF7721"/>
</dbReference>
<dbReference type="PANTHER" id="PTHR39477">
    <property type="entry name" value="CHROMOSOME 8, WHOLE GENOME SHOTGUN SEQUENCE"/>
    <property type="match status" value="1"/>
</dbReference>